<comment type="caution">
    <text evidence="10">The sequence shown here is derived from an EMBL/GenBank/DDBJ whole genome shotgun (WGS) entry which is preliminary data.</text>
</comment>
<evidence type="ECO:0000313" key="10">
    <source>
        <dbReference type="EMBL" id="OGC81407.1"/>
    </source>
</evidence>
<dbReference type="STRING" id="1817814.A2V81_04085"/>
<dbReference type="GO" id="GO:0000049">
    <property type="term" value="F:tRNA binding"/>
    <property type="evidence" value="ECO:0007669"/>
    <property type="project" value="UniProtKB-UniRule"/>
</dbReference>
<dbReference type="NCBIfam" id="TIGR03631">
    <property type="entry name" value="uS13_bact"/>
    <property type="match status" value="1"/>
</dbReference>
<reference evidence="10 11" key="1">
    <citation type="journal article" date="2016" name="Nat. Commun.">
        <title>Thousands of microbial genomes shed light on interconnected biogeochemical processes in an aquifer system.</title>
        <authorList>
            <person name="Anantharaman K."/>
            <person name="Brown C.T."/>
            <person name="Hug L.A."/>
            <person name="Sharon I."/>
            <person name="Castelle C.J."/>
            <person name="Probst A.J."/>
            <person name="Thomas B.C."/>
            <person name="Singh A."/>
            <person name="Wilkins M.J."/>
            <person name="Karaoz U."/>
            <person name="Brodie E.L."/>
            <person name="Williams K.H."/>
            <person name="Hubbard S.S."/>
            <person name="Banfield J.F."/>
        </authorList>
    </citation>
    <scope>NUCLEOTIDE SEQUENCE [LARGE SCALE GENOMIC DNA]</scope>
</reference>
<evidence type="ECO:0000256" key="4">
    <source>
        <dbReference type="ARBA" id="ARBA00022980"/>
    </source>
</evidence>
<dbReference type="InterPro" id="IPR010979">
    <property type="entry name" value="Ribosomal_uS13-like_H2TH"/>
</dbReference>
<dbReference type="EMBL" id="MEWR01000027">
    <property type="protein sequence ID" value="OGC81407.1"/>
    <property type="molecule type" value="Genomic_DNA"/>
</dbReference>
<dbReference type="GO" id="GO:0019843">
    <property type="term" value="F:rRNA binding"/>
    <property type="evidence" value="ECO:0007669"/>
    <property type="project" value="UniProtKB-UniRule"/>
</dbReference>
<keyword evidence="3 7" id="KW-0694">RNA-binding</keyword>
<dbReference type="PROSITE" id="PS50159">
    <property type="entry name" value="RIBOSOMAL_S13_2"/>
    <property type="match status" value="1"/>
</dbReference>
<proteinExistence type="inferred from homology"/>
<evidence type="ECO:0000256" key="3">
    <source>
        <dbReference type="ARBA" id="ARBA00022884"/>
    </source>
</evidence>
<sequence>MSVRIAGVTLNDNKNVEIALLSIYGVGRSLSYKILTDLKINPFTKVKNLTERESNAIRTAVSTIPVEGDLRRTVGQNIKRLQEIGSYRGDRHKKKLPLRGQRTKTNARTKRGKRVTMGSGRVALTKT</sequence>
<evidence type="ECO:0000256" key="6">
    <source>
        <dbReference type="ARBA" id="ARBA00035166"/>
    </source>
</evidence>
<dbReference type="SUPFAM" id="SSF46946">
    <property type="entry name" value="S13-like H2TH domain"/>
    <property type="match status" value="1"/>
</dbReference>
<gene>
    <name evidence="7" type="primary">rpsM</name>
    <name evidence="10" type="ORF">A2V81_04085</name>
</gene>
<dbReference type="PROSITE" id="PS00646">
    <property type="entry name" value="RIBOSOMAL_S13_1"/>
    <property type="match status" value="1"/>
</dbReference>
<dbReference type="Gene3D" id="4.10.910.10">
    <property type="entry name" value="30s ribosomal protein s13, domain 2"/>
    <property type="match status" value="1"/>
</dbReference>
<dbReference type="AlphaFoldDB" id="A0A1F4XI53"/>
<dbReference type="HAMAP" id="MF_01315">
    <property type="entry name" value="Ribosomal_uS13"/>
    <property type="match status" value="1"/>
</dbReference>
<keyword evidence="2 7" id="KW-0699">rRNA-binding</keyword>
<dbReference type="InterPro" id="IPR018269">
    <property type="entry name" value="Ribosomal_uS13_CS"/>
</dbReference>
<dbReference type="Gene3D" id="1.10.8.50">
    <property type="match status" value="1"/>
</dbReference>
<keyword evidence="5 7" id="KW-0687">Ribonucleoprotein</keyword>
<dbReference type="GO" id="GO:0005829">
    <property type="term" value="C:cytosol"/>
    <property type="evidence" value="ECO:0007669"/>
    <property type="project" value="TreeGrafter"/>
</dbReference>
<dbReference type="GO" id="GO:0003735">
    <property type="term" value="F:structural constituent of ribosome"/>
    <property type="evidence" value="ECO:0007669"/>
    <property type="project" value="InterPro"/>
</dbReference>
<dbReference type="GO" id="GO:0006412">
    <property type="term" value="P:translation"/>
    <property type="evidence" value="ECO:0007669"/>
    <property type="project" value="UniProtKB-UniRule"/>
</dbReference>
<comment type="function">
    <text evidence="7">Located at the top of the head of the 30S subunit, it contacts several helices of the 16S rRNA. In the 70S ribosome it contacts the 23S rRNA (bridge B1a) and protein L5 of the 50S subunit (bridge B1b), connecting the 2 subunits; these bridges are implicated in subunit movement. Contacts the tRNAs in the A and P-sites.</text>
</comment>
<evidence type="ECO:0000256" key="8">
    <source>
        <dbReference type="RuleBase" id="RU003830"/>
    </source>
</evidence>
<dbReference type="InterPro" id="IPR001892">
    <property type="entry name" value="Ribosomal_uS13"/>
</dbReference>
<evidence type="ECO:0000256" key="7">
    <source>
        <dbReference type="HAMAP-Rule" id="MF_01315"/>
    </source>
</evidence>
<dbReference type="PIRSF" id="PIRSF002134">
    <property type="entry name" value="Ribosomal_S13"/>
    <property type="match status" value="1"/>
</dbReference>
<protein>
    <recommendedName>
        <fullName evidence="6 7">Small ribosomal subunit protein uS13</fullName>
    </recommendedName>
</protein>
<name>A0A1F4XI53_9BACT</name>
<dbReference type="PANTHER" id="PTHR10871">
    <property type="entry name" value="30S RIBOSOMAL PROTEIN S13/40S RIBOSOMAL PROTEIN S18"/>
    <property type="match status" value="1"/>
</dbReference>
<dbReference type="Pfam" id="PF00416">
    <property type="entry name" value="Ribosomal_S13"/>
    <property type="match status" value="1"/>
</dbReference>
<organism evidence="10 11">
    <name type="scientific">Candidatus Abawacabacteria bacterium RBG_16_42_10</name>
    <dbReference type="NCBI Taxonomy" id="1817814"/>
    <lineage>
        <taxon>Bacteria</taxon>
        <taxon>Candidatus Abawacaibacteriota</taxon>
    </lineage>
</organism>
<dbReference type="InterPro" id="IPR019980">
    <property type="entry name" value="Ribosomal_uS13_bac-type"/>
</dbReference>
<dbReference type="FunFam" id="1.10.8.50:FF:000001">
    <property type="entry name" value="30S ribosomal protein S13"/>
    <property type="match status" value="1"/>
</dbReference>
<evidence type="ECO:0000313" key="11">
    <source>
        <dbReference type="Proteomes" id="UP000177614"/>
    </source>
</evidence>
<evidence type="ECO:0000256" key="5">
    <source>
        <dbReference type="ARBA" id="ARBA00023274"/>
    </source>
</evidence>
<accession>A0A1F4XI53</accession>
<dbReference type="PANTHER" id="PTHR10871:SF1">
    <property type="entry name" value="SMALL RIBOSOMAL SUBUNIT PROTEIN US13M"/>
    <property type="match status" value="1"/>
</dbReference>
<dbReference type="Proteomes" id="UP000177614">
    <property type="component" value="Unassembled WGS sequence"/>
</dbReference>
<feature type="compositionally biased region" description="Basic residues" evidence="9">
    <location>
        <begin position="90"/>
        <end position="114"/>
    </location>
</feature>
<keyword evidence="4 7" id="KW-0689">Ribosomal protein</keyword>
<comment type="similarity">
    <text evidence="1 7 8">Belongs to the universal ribosomal protein uS13 family.</text>
</comment>
<evidence type="ECO:0000256" key="9">
    <source>
        <dbReference type="SAM" id="MobiDB-lite"/>
    </source>
</evidence>
<comment type="subunit">
    <text evidence="7">Part of the 30S ribosomal subunit. Forms a loose heterodimer with protein S19. Forms two bridges to the 50S subunit in the 70S ribosome.</text>
</comment>
<keyword evidence="7" id="KW-0820">tRNA-binding</keyword>
<dbReference type="InterPro" id="IPR027437">
    <property type="entry name" value="Rbsml_uS13_C"/>
</dbReference>
<evidence type="ECO:0000256" key="2">
    <source>
        <dbReference type="ARBA" id="ARBA00022730"/>
    </source>
</evidence>
<evidence type="ECO:0000256" key="1">
    <source>
        <dbReference type="ARBA" id="ARBA00008080"/>
    </source>
</evidence>
<dbReference type="GO" id="GO:0015935">
    <property type="term" value="C:small ribosomal subunit"/>
    <property type="evidence" value="ECO:0007669"/>
    <property type="project" value="TreeGrafter"/>
</dbReference>
<feature type="region of interest" description="Disordered" evidence="9">
    <location>
        <begin position="89"/>
        <end position="127"/>
    </location>
</feature>